<reference evidence="10 11" key="1">
    <citation type="journal article" date="2018" name="Nat. Ecol. Evol.">
        <title>Pezizomycetes genomes reveal the molecular basis of ectomycorrhizal truffle lifestyle.</title>
        <authorList>
            <person name="Murat C."/>
            <person name="Payen T."/>
            <person name="Noel B."/>
            <person name="Kuo A."/>
            <person name="Morin E."/>
            <person name="Chen J."/>
            <person name="Kohler A."/>
            <person name="Krizsan K."/>
            <person name="Balestrini R."/>
            <person name="Da Silva C."/>
            <person name="Montanini B."/>
            <person name="Hainaut M."/>
            <person name="Levati E."/>
            <person name="Barry K.W."/>
            <person name="Belfiori B."/>
            <person name="Cichocki N."/>
            <person name="Clum A."/>
            <person name="Dockter R.B."/>
            <person name="Fauchery L."/>
            <person name="Guy J."/>
            <person name="Iotti M."/>
            <person name="Le Tacon F."/>
            <person name="Lindquist E.A."/>
            <person name="Lipzen A."/>
            <person name="Malagnac F."/>
            <person name="Mello A."/>
            <person name="Molinier V."/>
            <person name="Miyauchi S."/>
            <person name="Poulain J."/>
            <person name="Riccioni C."/>
            <person name="Rubini A."/>
            <person name="Sitrit Y."/>
            <person name="Splivallo R."/>
            <person name="Traeger S."/>
            <person name="Wang M."/>
            <person name="Zifcakova L."/>
            <person name="Wipf D."/>
            <person name="Zambonelli A."/>
            <person name="Paolocci F."/>
            <person name="Nowrousian M."/>
            <person name="Ottonello S."/>
            <person name="Baldrian P."/>
            <person name="Spatafora J.W."/>
            <person name="Henrissat B."/>
            <person name="Nagy L.G."/>
            <person name="Aury J.M."/>
            <person name="Wincker P."/>
            <person name="Grigoriev I.V."/>
            <person name="Bonfante P."/>
            <person name="Martin F.M."/>
        </authorList>
    </citation>
    <scope>NUCLEOTIDE SEQUENCE [LARGE SCALE GENOMIC DNA]</scope>
    <source>
        <strain evidence="10 11">ATCC MYA-4762</strain>
    </source>
</reference>
<dbReference type="SMART" id="SM00803">
    <property type="entry name" value="TAF"/>
    <property type="match status" value="1"/>
</dbReference>
<dbReference type="FunFam" id="1.25.40.770:FF:000001">
    <property type="entry name" value="Transcription initiation factor TFIID subunit 6"/>
    <property type="match status" value="1"/>
</dbReference>
<evidence type="ECO:0000256" key="7">
    <source>
        <dbReference type="ARBA" id="ARBA00093655"/>
    </source>
</evidence>
<dbReference type="InterPro" id="IPR004823">
    <property type="entry name" value="TAF_TATA-bd_Histone-like_dom"/>
</dbReference>
<dbReference type="CDD" id="cd08050">
    <property type="entry name" value="TAF6C"/>
    <property type="match status" value="1"/>
</dbReference>
<keyword evidence="3" id="KW-0805">Transcription regulation</keyword>
<dbReference type="InterPro" id="IPR016024">
    <property type="entry name" value="ARM-type_fold"/>
</dbReference>
<keyword evidence="11" id="KW-1185">Reference proteome</keyword>
<dbReference type="GO" id="GO:0051123">
    <property type="term" value="P:RNA polymerase II preinitiation complex assembly"/>
    <property type="evidence" value="ECO:0007669"/>
    <property type="project" value="TreeGrafter"/>
</dbReference>
<dbReference type="CDD" id="cd22931">
    <property type="entry name" value="HFD_TAF6"/>
    <property type="match status" value="1"/>
</dbReference>
<proteinExistence type="inferred from homology"/>
<dbReference type="InterPro" id="IPR037796">
    <property type="entry name" value="TAF6"/>
</dbReference>
<keyword evidence="10" id="KW-0396">Initiation factor</keyword>
<dbReference type="OrthoDB" id="361039at2759"/>
<keyword evidence="4" id="KW-0804">Transcription</keyword>
<dbReference type="GO" id="GO:0005669">
    <property type="term" value="C:transcription factor TFIID complex"/>
    <property type="evidence" value="ECO:0007669"/>
    <property type="project" value="InterPro"/>
</dbReference>
<evidence type="ECO:0000256" key="2">
    <source>
        <dbReference type="ARBA" id="ARBA00007688"/>
    </source>
</evidence>
<dbReference type="GO" id="GO:0003713">
    <property type="term" value="F:transcription coactivator activity"/>
    <property type="evidence" value="ECO:0007669"/>
    <property type="project" value="TreeGrafter"/>
</dbReference>
<keyword evidence="10" id="KW-0648">Protein biosynthesis</keyword>
<dbReference type="STRING" id="1051890.A0A3N4L7X1"/>
<organism evidence="10 11">
    <name type="scientific">Terfezia boudieri ATCC MYA-4762</name>
    <dbReference type="NCBI Taxonomy" id="1051890"/>
    <lineage>
        <taxon>Eukaryota</taxon>
        <taxon>Fungi</taxon>
        <taxon>Dikarya</taxon>
        <taxon>Ascomycota</taxon>
        <taxon>Pezizomycotina</taxon>
        <taxon>Pezizomycetes</taxon>
        <taxon>Pezizales</taxon>
        <taxon>Pezizaceae</taxon>
        <taxon>Terfezia</taxon>
    </lineage>
</organism>
<dbReference type="InterPro" id="IPR011442">
    <property type="entry name" value="TAF6_C"/>
</dbReference>
<accession>A0A3N4L7X1</accession>
<dbReference type="InterPro" id="IPR046344">
    <property type="entry name" value="TAF6_C_sf"/>
</dbReference>
<dbReference type="GO" id="GO:0006325">
    <property type="term" value="P:chromatin organization"/>
    <property type="evidence" value="ECO:0007669"/>
    <property type="project" value="UniProtKB-ARBA"/>
</dbReference>
<protein>
    <recommendedName>
        <fullName evidence="6">TBP-associated factor 6</fullName>
    </recommendedName>
    <alternativeName>
        <fullName evidence="7">Transcription initiation factor TFIID subunit 6</fullName>
    </alternativeName>
</protein>
<dbReference type="Proteomes" id="UP000267821">
    <property type="component" value="Unassembled WGS sequence"/>
</dbReference>
<dbReference type="SUPFAM" id="SSF47113">
    <property type="entry name" value="Histone-fold"/>
    <property type="match status" value="1"/>
</dbReference>
<evidence type="ECO:0000256" key="1">
    <source>
        <dbReference type="ARBA" id="ARBA00004123"/>
    </source>
</evidence>
<dbReference type="GO" id="GO:0016251">
    <property type="term" value="F:RNA polymerase II general transcription initiation factor activity"/>
    <property type="evidence" value="ECO:0007669"/>
    <property type="project" value="InterPro"/>
</dbReference>
<dbReference type="InterPro" id="IPR009072">
    <property type="entry name" value="Histone-fold"/>
</dbReference>
<evidence type="ECO:0000256" key="8">
    <source>
        <dbReference type="SAM" id="MobiDB-lite"/>
    </source>
</evidence>
<evidence type="ECO:0000256" key="3">
    <source>
        <dbReference type="ARBA" id="ARBA00023015"/>
    </source>
</evidence>
<dbReference type="Pfam" id="PF07571">
    <property type="entry name" value="TAF6_C"/>
    <property type="match status" value="1"/>
</dbReference>
<feature type="compositionally biased region" description="Polar residues" evidence="8">
    <location>
        <begin position="137"/>
        <end position="160"/>
    </location>
</feature>
<dbReference type="GO" id="GO:0003743">
    <property type="term" value="F:translation initiation factor activity"/>
    <property type="evidence" value="ECO:0007669"/>
    <property type="project" value="UniProtKB-KW"/>
</dbReference>
<dbReference type="Gene3D" id="1.25.40.770">
    <property type="entry name" value="TAF6, C-terminal HEAT repeat domain"/>
    <property type="match status" value="1"/>
</dbReference>
<dbReference type="EMBL" id="ML121602">
    <property type="protein sequence ID" value="RPB18990.1"/>
    <property type="molecule type" value="Genomic_DNA"/>
</dbReference>
<dbReference type="InParanoid" id="A0A3N4L7X1"/>
<evidence type="ECO:0000256" key="4">
    <source>
        <dbReference type="ARBA" id="ARBA00023163"/>
    </source>
</evidence>
<keyword evidence="5" id="KW-0539">Nucleus</keyword>
<dbReference type="Gene3D" id="1.10.20.10">
    <property type="entry name" value="Histone, subunit A"/>
    <property type="match status" value="1"/>
</dbReference>
<comment type="similarity">
    <text evidence="2">Belongs to the TAF6 family.</text>
</comment>
<evidence type="ECO:0000256" key="5">
    <source>
        <dbReference type="ARBA" id="ARBA00023242"/>
    </source>
</evidence>
<evidence type="ECO:0000259" key="9">
    <source>
        <dbReference type="SMART" id="SM00803"/>
    </source>
</evidence>
<gene>
    <name evidence="10" type="ORF">L211DRAFT_843125</name>
</gene>
<dbReference type="PANTHER" id="PTHR10221:SF9">
    <property type="entry name" value="TRANSCRIPTION INITIATION FACTOR TFIID SUBUNIT 6"/>
    <property type="match status" value="1"/>
</dbReference>
<sequence length="471" mass="51877">MTSLWSTDTIRDVAESVGITSLPPEVSSNLAMDVEYRIHQVLQEALKFMKHAKRTLLTTADVSHALKVLDIEPLYGYDTTRPIRFGEASLGRGQPMFYVEDDEVDFEKLVNAPLPKVPREVSMTAHWLAIEGVQPAIPQNPTPTESRSETTAKGSTTNHSVAALGSGDSTTVKPLVKHILSKELQLYFEKVCEAVLNEHNESLRSAAFASLRHDPGLHQLLPYFVQFVSEKVTHGLKHLFTLGMMMQFTWAVLENEHLFIDPYVSSMVPPVLTCLIGKRLGDPNASQGPNLAHFELRDLSASLIALLCKRFGDSTHTLKPRLTRTCLKAFLDPSKPPGTHYGAIKGLHAIGGKESVWVLIIPNLKLYETILKEGLGSEDEMKRIESEMVLKAIVRVLKSLEEEQELVVGANGNRPDEMEITNGDGEEELGGALRKRLIARIGEVVAEEVCKSGKKGLALAILDAGVRGPRA</sequence>
<name>A0A3N4L7X1_9PEZI</name>
<dbReference type="FunFam" id="1.10.20.10:FF:000033">
    <property type="entry name" value="Transcription initiation factor TFIID complex subunit"/>
    <property type="match status" value="1"/>
</dbReference>
<dbReference type="GO" id="GO:0046982">
    <property type="term" value="F:protein heterodimerization activity"/>
    <property type="evidence" value="ECO:0007669"/>
    <property type="project" value="InterPro"/>
</dbReference>
<dbReference type="GO" id="GO:0046695">
    <property type="term" value="C:SLIK (SAGA-like) complex"/>
    <property type="evidence" value="ECO:0007669"/>
    <property type="project" value="InterPro"/>
</dbReference>
<feature type="region of interest" description="Disordered" evidence="8">
    <location>
        <begin position="135"/>
        <end position="165"/>
    </location>
</feature>
<dbReference type="PANTHER" id="PTHR10221">
    <property type="entry name" value="TRANSCRIPTION INITIATION FACTOR TFIID SUBUNIT 6"/>
    <property type="match status" value="1"/>
</dbReference>
<dbReference type="SUPFAM" id="SSF48371">
    <property type="entry name" value="ARM repeat"/>
    <property type="match status" value="1"/>
</dbReference>
<evidence type="ECO:0000256" key="6">
    <source>
        <dbReference type="ARBA" id="ARBA00076308"/>
    </source>
</evidence>
<evidence type="ECO:0000313" key="11">
    <source>
        <dbReference type="Proteomes" id="UP000267821"/>
    </source>
</evidence>
<dbReference type="Pfam" id="PF02969">
    <property type="entry name" value="TAF"/>
    <property type="match status" value="1"/>
</dbReference>
<feature type="domain" description="TATA box binding protein associated factor (TAF) histone-like fold" evidence="9">
    <location>
        <begin position="4"/>
        <end position="67"/>
    </location>
</feature>
<dbReference type="GO" id="GO:0000124">
    <property type="term" value="C:SAGA complex"/>
    <property type="evidence" value="ECO:0007669"/>
    <property type="project" value="InterPro"/>
</dbReference>
<dbReference type="AlphaFoldDB" id="A0A3N4L7X1"/>
<evidence type="ECO:0000313" key="10">
    <source>
        <dbReference type="EMBL" id="RPB18990.1"/>
    </source>
</evidence>
<comment type="subcellular location">
    <subcellularLocation>
        <location evidence="1">Nucleus</location>
    </subcellularLocation>
</comment>
<dbReference type="FunCoup" id="A0A3N4L7X1">
    <property type="interactions" value="1044"/>
</dbReference>